<gene>
    <name evidence="1" type="ORF">BBI01_06660</name>
</gene>
<dbReference type="AlphaFoldDB" id="A0A1B8ZXQ8"/>
<dbReference type="OrthoDB" id="1239110at2"/>
<dbReference type="Gene3D" id="1.10.10.60">
    <property type="entry name" value="Homeodomain-like"/>
    <property type="match status" value="1"/>
</dbReference>
<accession>A0A1B8ZXQ8</accession>
<comment type="caution">
    <text evidence="1">The sequence shown here is derived from an EMBL/GenBank/DDBJ whole genome shotgun (WGS) entry which is preliminary data.</text>
</comment>
<organism evidence="1 2">
    <name type="scientific">Chryseobacterium artocarpi</name>
    <dbReference type="NCBI Taxonomy" id="1414727"/>
    <lineage>
        <taxon>Bacteria</taxon>
        <taxon>Pseudomonadati</taxon>
        <taxon>Bacteroidota</taxon>
        <taxon>Flavobacteriia</taxon>
        <taxon>Flavobacteriales</taxon>
        <taxon>Weeksellaceae</taxon>
        <taxon>Chryseobacterium group</taxon>
        <taxon>Chryseobacterium</taxon>
    </lineage>
</organism>
<evidence type="ECO:0000313" key="1">
    <source>
        <dbReference type="EMBL" id="OCA76369.1"/>
    </source>
</evidence>
<proteinExistence type="predicted"/>
<reference evidence="1 2" key="1">
    <citation type="submission" date="2016-07" db="EMBL/GenBank/DDBJ databases">
        <authorList>
            <person name="Jeong J.-J."/>
            <person name="Kim D.W."/>
            <person name="Sang M.K."/>
            <person name="Choi I.-G."/>
            <person name="Kim K.D."/>
        </authorList>
    </citation>
    <scope>NUCLEOTIDE SEQUENCE [LARGE SCALE GENOMIC DNA]</scope>
    <source>
        <strain evidence="1 2">UTM-3</strain>
    </source>
</reference>
<evidence type="ECO:0000313" key="2">
    <source>
        <dbReference type="Proteomes" id="UP000092651"/>
    </source>
</evidence>
<dbReference type="EMBL" id="MAYH01000012">
    <property type="protein sequence ID" value="OCA76369.1"/>
    <property type="molecule type" value="Genomic_DNA"/>
</dbReference>
<keyword evidence="2" id="KW-1185">Reference proteome</keyword>
<sequence>MNIHILSLLNDMAEQTMYNFSRLPFVKSAIYADNLQLLSVQIKRLAEFYVTFFQTLEFLPFDMTFYKRSLLGTYEYYDEIKHSDPMIKEVLNSYPHKELLEMKSIAPIHIRYTDENNLYLVSGLSWIENRKKVQLQLNEFFLPKDLIITPPQHLSYLIDVLQDYDPAEYPKIQDMTVARGLYYNQFIRDCKSFFGDTFYAFFTKLKMIEAVNDIIFTRMPLKEIAFRNKFTNYAKMYKTFVRYGVNIAEIPRLLYS</sequence>
<protein>
    <submittedName>
        <fullName evidence="1">Uncharacterized protein</fullName>
    </submittedName>
</protein>
<dbReference type="RefSeq" id="WP_065394039.1">
    <property type="nucleotide sequence ID" value="NZ_MAYH01000012.1"/>
</dbReference>
<dbReference type="Proteomes" id="UP000092651">
    <property type="component" value="Unassembled WGS sequence"/>
</dbReference>
<name>A0A1B8ZXQ8_9FLAO</name>